<evidence type="ECO:0000256" key="4">
    <source>
        <dbReference type="ARBA" id="ARBA00022729"/>
    </source>
</evidence>
<accession>A0ABM3RFA4</accession>
<dbReference type="Pfam" id="PF00560">
    <property type="entry name" value="LRR_1"/>
    <property type="match status" value="2"/>
</dbReference>
<evidence type="ECO:0000256" key="9">
    <source>
        <dbReference type="SAM" id="SignalP"/>
    </source>
</evidence>
<dbReference type="Proteomes" id="UP000813463">
    <property type="component" value="Chromosome 3"/>
</dbReference>
<gene>
    <name evidence="12" type="primary">LOC130469261</name>
</gene>
<keyword evidence="11" id="KW-1185">Reference proteome</keyword>
<evidence type="ECO:0000259" key="10">
    <source>
        <dbReference type="Pfam" id="PF08263"/>
    </source>
</evidence>
<evidence type="ECO:0000256" key="2">
    <source>
        <dbReference type="ARBA" id="ARBA00022614"/>
    </source>
</evidence>
<name>A0ABM3RFA4_SPIOL</name>
<dbReference type="PANTHER" id="PTHR48063:SF112">
    <property type="entry name" value="RECEPTOR LIKE PROTEIN 30-LIKE"/>
    <property type="match status" value="1"/>
</dbReference>
<evidence type="ECO:0000256" key="7">
    <source>
        <dbReference type="ARBA" id="ARBA00023136"/>
    </source>
</evidence>
<dbReference type="PANTHER" id="PTHR48063">
    <property type="entry name" value="LRR RECEPTOR-LIKE KINASE"/>
    <property type="match status" value="1"/>
</dbReference>
<dbReference type="InterPro" id="IPR032675">
    <property type="entry name" value="LRR_dom_sf"/>
</dbReference>
<dbReference type="InterPro" id="IPR046956">
    <property type="entry name" value="RLP23-like"/>
</dbReference>
<dbReference type="RefSeq" id="XP_056694299.1">
    <property type="nucleotide sequence ID" value="XM_056838321.1"/>
</dbReference>
<keyword evidence="6" id="KW-1133">Transmembrane helix</keyword>
<keyword evidence="8" id="KW-0325">Glycoprotein</keyword>
<dbReference type="GeneID" id="130469261"/>
<keyword evidence="7" id="KW-0472">Membrane</keyword>
<evidence type="ECO:0000256" key="6">
    <source>
        <dbReference type="ARBA" id="ARBA00022989"/>
    </source>
</evidence>
<evidence type="ECO:0000313" key="12">
    <source>
        <dbReference type="RefSeq" id="XP_056694299.1"/>
    </source>
</evidence>
<evidence type="ECO:0000256" key="3">
    <source>
        <dbReference type="ARBA" id="ARBA00022692"/>
    </source>
</evidence>
<evidence type="ECO:0000256" key="1">
    <source>
        <dbReference type="ARBA" id="ARBA00004479"/>
    </source>
</evidence>
<organism evidence="11 12">
    <name type="scientific">Spinacia oleracea</name>
    <name type="common">Spinach</name>
    <dbReference type="NCBI Taxonomy" id="3562"/>
    <lineage>
        <taxon>Eukaryota</taxon>
        <taxon>Viridiplantae</taxon>
        <taxon>Streptophyta</taxon>
        <taxon>Embryophyta</taxon>
        <taxon>Tracheophyta</taxon>
        <taxon>Spermatophyta</taxon>
        <taxon>Magnoliopsida</taxon>
        <taxon>eudicotyledons</taxon>
        <taxon>Gunneridae</taxon>
        <taxon>Pentapetalae</taxon>
        <taxon>Caryophyllales</taxon>
        <taxon>Chenopodiaceae</taxon>
        <taxon>Chenopodioideae</taxon>
        <taxon>Anserineae</taxon>
        <taxon>Spinacia</taxon>
    </lineage>
</organism>
<dbReference type="InterPro" id="IPR001611">
    <property type="entry name" value="Leu-rich_rpt"/>
</dbReference>
<keyword evidence="2" id="KW-0433">Leucine-rich repeat</keyword>
<feature type="chain" id="PRO_5045785036" evidence="9">
    <location>
        <begin position="29"/>
        <end position="225"/>
    </location>
</feature>
<proteinExistence type="predicted"/>
<reference evidence="11" key="1">
    <citation type="journal article" date="2021" name="Nat. Commun.">
        <title>Genomic analyses provide insights into spinach domestication and the genetic basis of agronomic traits.</title>
        <authorList>
            <person name="Cai X."/>
            <person name="Sun X."/>
            <person name="Xu C."/>
            <person name="Sun H."/>
            <person name="Wang X."/>
            <person name="Ge C."/>
            <person name="Zhang Z."/>
            <person name="Wang Q."/>
            <person name="Fei Z."/>
            <person name="Jiao C."/>
            <person name="Wang Q."/>
        </authorList>
    </citation>
    <scope>NUCLEOTIDE SEQUENCE [LARGE SCALE GENOMIC DNA]</scope>
    <source>
        <strain evidence="11">cv. Varoflay</strain>
    </source>
</reference>
<feature type="signal peptide" evidence="9">
    <location>
        <begin position="1"/>
        <end position="28"/>
    </location>
</feature>
<evidence type="ECO:0000313" key="11">
    <source>
        <dbReference type="Proteomes" id="UP000813463"/>
    </source>
</evidence>
<comment type="subcellular location">
    <subcellularLocation>
        <location evidence="1">Membrane</location>
        <topology evidence="1">Single-pass type I membrane protein</topology>
    </subcellularLocation>
</comment>
<dbReference type="SUPFAM" id="SSF52058">
    <property type="entry name" value="L domain-like"/>
    <property type="match status" value="1"/>
</dbReference>
<keyword evidence="3" id="KW-0812">Transmembrane</keyword>
<keyword evidence="5" id="KW-0677">Repeat</keyword>
<evidence type="ECO:0000256" key="8">
    <source>
        <dbReference type="ARBA" id="ARBA00023180"/>
    </source>
</evidence>
<sequence>MGKVQIYYLLTIVPLFVLFIENMKLCSCGMYSNSSHLLKLGCKPAERKALLNFKSSVTFYDKHVSSSWKGEDCCSWRRVKCNPTTGHVVQLRLHGSCPTDTCDNLFEARKMESSLVYLLELNHLEHLDVSGNDFGNSSIPKFMGSMQELRYLNLSYTSNPLYGKVPNELGNLTNLQVLDLKSYETYLFTDSLKWSSSLQQLRYLDLTGTNLSQVNNSSFKSLGFV</sequence>
<dbReference type="Gene3D" id="3.80.10.10">
    <property type="entry name" value="Ribonuclease Inhibitor"/>
    <property type="match status" value="1"/>
</dbReference>
<evidence type="ECO:0000256" key="5">
    <source>
        <dbReference type="ARBA" id="ARBA00022737"/>
    </source>
</evidence>
<protein>
    <submittedName>
        <fullName evidence="12">Receptor-like protein EIX2</fullName>
    </submittedName>
</protein>
<dbReference type="Pfam" id="PF08263">
    <property type="entry name" value="LRRNT_2"/>
    <property type="match status" value="1"/>
</dbReference>
<feature type="domain" description="Leucine-rich repeat-containing N-terminal plant-type" evidence="10">
    <location>
        <begin position="45"/>
        <end position="82"/>
    </location>
</feature>
<keyword evidence="4 9" id="KW-0732">Signal</keyword>
<reference evidence="12" key="2">
    <citation type="submission" date="2025-08" db="UniProtKB">
        <authorList>
            <consortium name="RefSeq"/>
        </authorList>
    </citation>
    <scope>IDENTIFICATION</scope>
    <source>
        <tissue evidence="12">Leaf</tissue>
    </source>
</reference>
<dbReference type="InterPro" id="IPR013210">
    <property type="entry name" value="LRR_N_plant-typ"/>
</dbReference>